<dbReference type="GO" id="GO:0005634">
    <property type="term" value="C:nucleus"/>
    <property type="evidence" value="ECO:0007669"/>
    <property type="project" value="TreeGrafter"/>
</dbReference>
<dbReference type="Pfam" id="PF01416">
    <property type="entry name" value="PseudoU_synth_1"/>
    <property type="match status" value="1"/>
</dbReference>
<proteinExistence type="inferred from homology"/>
<comment type="similarity">
    <text evidence="1 4">Belongs to the tRNA pseudouridine synthase TruA family.</text>
</comment>
<feature type="domain" description="Pseudouridine synthase I TruA alpha/beta" evidence="5">
    <location>
        <begin position="239"/>
        <end position="347"/>
    </location>
</feature>
<reference evidence="7" key="2">
    <citation type="submission" date="2023-11" db="UniProtKB">
        <authorList>
            <consortium name="WormBaseParasite"/>
        </authorList>
    </citation>
    <scope>IDENTIFICATION</scope>
</reference>
<dbReference type="InterPro" id="IPR001406">
    <property type="entry name" value="PsdUridine_synth_TruA"/>
</dbReference>
<dbReference type="Gene3D" id="3.30.70.660">
    <property type="entry name" value="Pseudouridine synthase I, catalytic domain, C-terminal subdomain"/>
    <property type="match status" value="1"/>
</dbReference>
<dbReference type="GO" id="GO:1990481">
    <property type="term" value="P:mRNA pseudouridine synthesis"/>
    <property type="evidence" value="ECO:0007669"/>
    <property type="project" value="TreeGrafter"/>
</dbReference>
<evidence type="ECO:0000313" key="6">
    <source>
        <dbReference type="Proteomes" id="UP000050792"/>
    </source>
</evidence>
<dbReference type="GO" id="GO:0031119">
    <property type="term" value="P:tRNA pseudouridine synthesis"/>
    <property type="evidence" value="ECO:0007669"/>
    <property type="project" value="TreeGrafter"/>
</dbReference>
<keyword evidence="2 4" id="KW-0819">tRNA processing</keyword>
<dbReference type="EC" id="5.4.99.12" evidence="4"/>
<reference evidence="6" key="1">
    <citation type="submission" date="2022-06" db="EMBL/GenBank/DDBJ databases">
        <authorList>
            <person name="Berger JAMES D."/>
            <person name="Berger JAMES D."/>
        </authorList>
    </citation>
    <scope>NUCLEOTIDE SEQUENCE [LARGE SCALE GENOMIC DNA]</scope>
</reference>
<evidence type="ECO:0000259" key="5">
    <source>
        <dbReference type="Pfam" id="PF01416"/>
    </source>
</evidence>
<organism evidence="6 7">
    <name type="scientific">Schistosoma rodhaini</name>
    <dbReference type="NCBI Taxonomy" id="6188"/>
    <lineage>
        <taxon>Eukaryota</taxon>
        <taxon>Metazoa</taxon>
        <taxon>Spiralia</taxon>
        <taxon>Lophotrochozoa</taxon>
        <taxon>Platyhelminthes</taxon>
        <taxon>Trematoda</taxon>
        <taxon>Digenea</taxon>
        <taxon>Strigeidida</taxon>
        <taxon>Schistosomatoidea</taxon>
        <taxon>Schistosomatidae</taxon>
        <taxon>Schistosoma</taxon>
    </lineage>
</organism>
<dbReference type="SUPFAM" id="SSF55120">
    <property type="entry name" value="Pseudouridine synthase"/>
    <property type="match status" value="1"/>
</dbReference>
<dbReference type="PANTHER" id="PTHR11142">
    <property type="entry name" value="PSEUDOURIDYLATE SYNTHASE"/>
    <property type="match status" value="1"/>
</dbReference>
<dbReference type="GO" id="GO:0003723">
    <property type="term" value="F:RNA binding"/>
    <property type="evidence" value="ECO:0007669"/>
    <property type="project" value="InterPro"/>
</dbReference>
<dbReference type="NCBIfam" id="TIGR00071">
    <property type="entry name" value="hisT_truA"/>
    <property type="match status" value="1"/>
</dbReference>
<dbReference type="Gene3D" id="3.30.70.580">
    <property type="entry name" value="Pseudouridine synthase I, catalytic domain, N-terminal subdomain"/>
    <property type="match status" value="1"/>
</dbReference>
<accession>A0AA85EXY7</accession>
<sequence length="468" mass="53408">MRSMSGMFSGIKQLESRLKSLDELDFEALKEKAVCLLKYNQQLENIISKLRKQENDVPKVTKPFIFDRYKKRHIALKLSYLGWNYCGLVPQGCLALTVMDRIFDALEKSKLIENRNECDFSVCGRTDRGVSGMCQVVSLVSRSLIARGVGVIEDSGPCISERQDVPDEEMDYVSALNKNLPRDIRVLAWSPVSPDFSARFMCCKRSYEYYFPESGLDIKVSGSILICICLKSMIDAGNRLVGVHDFRNFCASRIEKDTVTFIREIFEVVVSDVDSCDHHSKLCRISISASGFLYHQIRFVMSILFMVGRGYESPSVVDDMLDLSKTPAKPQYQLAADFPLLFIAGTYPESCLNWETSEAAQLDLVKHYQKLWSEYGIRSAIVRRMLNYVESTVPNSSLINHHLDEISPEAKFINPLEPSNKKTVIKKLSKRHVELTVDEKIEKLRKKRKIDTCSSEKFIETEITEQCT</sequence>
<protein>
    <recommendedName>
        <fullName evidence="4">tRNA pseudouridine synthase</fullName>
        <ecNumber evidence="4">5.4.99.12</ecNumber>
    </recommendedName>
</protein>
<dbReference type="WBParaSite" id="SRDH1_28510.8">
    <property type="protein sequence ID" value="SRDH1_28510.8"/>
    <property type="gene ID" value="SRDH1_28510"/>
</dbReference>
<dbReference type="InterPro" id="IPR020103">
    <property type="entry name" value="PsdUridine_synth_cat_dom_sf"/>
</dbReference>
<evidence type="ECO:0000313" key="7">
    <source>
        <dbReference type="WBParaSite" id="SRDH1_28510.8"/>
    </source>
</evidence>
<comment type="catalytic activity">
    <reaction evidence="4">
        <text>uridine(38/39/40) in tRNA = pseudouridine(38/39/40) in tRNA</text>
        <dbReference type="Rhea" id="RHEA:22376"/>
        <dbReference type="Rhea" id="RHEA-COMP:10085"/>
        <dbReference type="Rhea" id="RHEA-COMP:10087"/>
        <dbReference type="ChEBI" id="CHEBI:65314"/>
        <dbReference type="ChEBI" id="CHEBI:65315"/>
        <dbReference type="EC" id="5.4.99.12"/>
    </reaction>
</comment>
<dbReference type="InterPro" id="IPR020097">
    <property type="entry name" value="PsdUridine_synth_TruA_a/b_dom"/>
</dbReference>
<keyword evidence="6" id="KW-1185">Reference proteome</keyword>
<dbReference type="InterPro" id="IPR020095">
    <property type="entry name" value="PsdUridine_synth_TruA_C"/>
</dbReference>
<name>A0AA85EXY7_9TREM</name>
<evidence type="ECO:0000256" key="4">
    <source>
        <dbReference type="RuleBase" id="RU003792"/>
    </source>
</evidence>
<dbReference type="Proteomes" id="UP000050792">
    <property type="component" value="Unassembled WGS sequence"/>
</dbReference>
<dbReference type="PANTHER" id="PTHR11142:SF5">
    <property type="entry name" value="TRNA PSEUDOURIDINE(38_39) SYNTHASE"/>
    <property type="match status" value="1"/>
</dbReference>
<dbReference type="InterPro" id="IPR020094">
    <property type="entry name" value="TruA/RsuA/RluB/E/F_N"/>
</dbReference>
<keyword evidence="3 4" id="KW-0413">Isomerase</keyword>
<dbReference type="GO" id="GO:0160147">
    <property type="term" value="F:tRNA pseudouridine(38-40) synthase activity"/>
    <property type="evidence" value="ECO:0007669"/>
    <property type="project" value="UniProtKB-EC"/>
</dbReference>
<dbReference type="GO" id="GO:0005737">
    <property type="term" value="C:cytoplasm"/>
    <property type="evidence" value="ECO:0007669"/>
    <property type="project" value="TreeGrafter"/>
</dbReference>
<evidence type="ECO:0000256" key="2">
    <source>
        <dbReference type="ARBA" id="ARBA00022694"/>
    </source>
</evidence>
<evidence type="ECO:0000256" key="1">
    <source>
        <dbReference type="ARBA" id="ARBA00009375"/>
    </source>
</evidence>
<dbReference type="AlphaFoldDB" id="A0AA85EXY7"/>
<evidence type="ECO:0000256" key="3">
    <source>
        <dbReference type="ARBA" id="ARBA00023235"/>
    </source>
</evidence>